<protein>
    <submittedName>
        <fullName evidence="1">Uncharacterized protein</fullName>
    </submittedName>
</protein>
<organism evidence="1 2">
    <name type="scientific">Peronosclerospora sorghi</name>
    <dbReference type="NCBI Taxonomy" id="230839"/>
    <lineage>
        <taxon>Eukaryota</taxon>
        <taxon>Sar</taxon>
        <taxon>Stramenopiles</taxon>
        <taxon>Oomycota</taxon>
        <taxon>Peronosporomycetes</taxon>
        <taxon>Peronosporales</taxon>
        <taxon>Peronosporaceae</taxon>
        <taxon>Peronosclerospora</taxon>
    </lineage>
</organism>
<evidence type="ECO:0000313" key="2">
    <source>
        <dbReference type="Proteomes" id="UP001163321"/>
    </source>
</evidence>
<proteinExistence type="predicted"/>
<name>A0ACC0VVE1_9STRA</name>
<comment type="caution">
    <text evidence="1">The sequence shown here is derived from an EMBL/GenBank/DDBJ whole genome shotgun (WGS) entry which is preliminary data.</text>
</comment>
<dbReference type="EMBL" id="CM047585">
    <property type="protein sequence ID" value="KAI9910462.1"/>
    <property type="molecule type" value="Genomic_DNA"/>
</dbReference>
<accession>A0ACC0VVE1</accession>
<dbReference type="Proteomes" id="UP001163321">
    <property type="component" value="Chromosome 6"/>
</dbReference>
<sequence>MWGQVEADDPRAKLFNGGDQVHGYIKLNGLCVSLMDTPQFQRLRDLKQLGTLYYVFPGASHNRFEHSLGVSYLSGQTVERLRQQQPELELTRRDARLLVRKTSGLLHDLGHGPFSHVFEHEFMPRVAAARGYASAENVPYHHEDMSVRMIEYMVDENHIEIERADVRFIQQLITGAQECVTHKLAVVPTCSLFFVRTCAYVAFCRTHRGARVDARDYLYEIVANGRNCIDVDKFDYLARDMLNLFGLRKVFDFSRLTMFNRVIDNEICYHTSVHLDIYDMFQQRYQMHKQIYNHRKGKAVEYMICDAMLEADQELGIYRATQTPEDFQFLTDHIVHSIEASKSETLAKARALLKRMRRRELYEFIDEYLVPSELMARIPRLTADELATQTSLDGITLHPDEMIVFDGRVNYNFKDRNPVDNVSFYASSDLDTKFHIPKEQVSLLFPEKVRRFVCFLDVKNNKRVVANDICEQFEERILRVYSRNQSADVHAAIQHAFRRYLRQFSTTLPPPSPSSKVRKGLLVLSPCLTTESKRLRSTRCTENQLGAPREKLFENYQVTS</sequence>
<keyword evidence="2" id="KW-1185">Reference proteome</keyword>
<gene>
    <name evidence="1" type="ORF">PsorP6_010240</name>
</gene>
<evidence type="ECO:0000313" key="1">
    <source>
        <dbReference type="EMBL" id="KAI9910462.1"/>
    </source>
</evidence>
<reference evidence="1 2" key="1">
    <citation type="journal article" date="2022" name="bioRxiv">
        <title>The genome of the oomycete Peronosclerospora sorghi, a cosmopolitan pathogen of maize and sorghum, is inflated with dispersed pseudogenes.</title>
        <authorList>
            <person name="Fletcher K."/>
            <person name="Martin F."/>
            <person name="Isakeit T."/>
            <person name="Cavanaugh K."/>
            <person name="Magill C."/>
            <person name="Michelmore R."/>
        </authorList>
    </citation>
    <scope>NUCLEOTIDE SEQUENCE [LARGE SCALE GENOMIC DNA]</scope>
    <source>
        <strain evidence="1">P6</strain>
    </source>
</reference>